<comment type="caution">
    <text evidence="2">The sequence shown here is derived from an EMBL/GenBank/DDBJ whole genome shotgun (WGS) entry which is preliminary data.</text>
</comment>
<keyword evidence="3" id="KW-1185">Reference proteome</keyword>
<feature type="transmembrane region" description="Helical" evidence="1">
    <location>
        <begin position="53"/>
        <end position="76"/>
    </location>
</feature>
<evidence type="ECO:0000313" key="2">
    <source>
        <dbReference type="EMBL" id="KAF7316557.1"/>
    </source>
</evidence>
<sequence>MVAVLGVLVASLVAESALYGTFLVLCFVTAFLRYSRYSASDRPKFSAIAWNPVVLSTAALLVVCTAHWAISVFRFFKSVSRATNAPSTSFLIYLEECAVVAQAVNNFLTLLTIWIGDAVLIYRLWVIWNRNPRIVVFPILLWVGIIIVGCFLTFVFFQPADKFGETFQRYHGWFTANWALTTSVNIYCTGFSAWRIWSACRASGAMAAKPFMSVLVILVESAVFLAAWAIFFVITYQTSSPLEVLIVDVQGVIIGNVNMLIHIRVELASPGFRDSDLGGGSDETSGREVVMTNDVSIFGLDLEAGQGTDSAIEIQLQRIGLPVGGSKVNSGG</sequence>
<dbReference type="OrthoDB" id="3250682at2759"/>
<keyword evidence="1" id="KW-0812">Transmembrane</keyword>
<dbReference type="RefSeq" id="XP_037226580.1">
    <property type="nucleotide sequence ID" value="XM_037358670.1"/>
</dbReference>
<evidence type="ECO:0000313" key="3">
    <source>
        <dbReference type="Proteomes" id="UP000636479"/>
    </source>
</evidence>
<gene>
    <name evidence="2" type="ORF">MIND_00175000</name>
</gene>
<evidence type="ECO:0000256" key="1">
    <source>
        <dbReference type="SAM" id="Phobius"/>
    </source>
</evidence>
<feature type="transmembrane region" description="Helical" evidence="1">
    <location>
        <begin position="177"/>
        <end position="198"/>
    </location>
</feature>
<proteinExistence type="predicted"/>
<keyword evidence="1" id="KW-1133">Transmembrane helix</keyword>
<keyword evidence="1" id="KW-0472">Membrane</keyword>
<dbReference type="EMBL" id="JACAZF010000001">
    <property type="protein sequence ID" value="KAF7316557.1"/>
    <property type="molecule type" value="Genomic_DNA"/>
</dbReference>
<feature type="transmembrane region" description="Helical" evidence="1">
    <location>
        <begin position="134"/>
        <end position="157"/>
    </location>
</feature>
<name>A0A8H6TH01_9AGAR</name>
<accession>A0A8H6TH01</accession>
<feature type="transmembrane region" description="Helical" evidence="1">
    <location>
        <begin position="6"/>
        <end position="32"/>
    </location>
</feature>
<dbReference type="AlphaFoldDB" id="A0A8H6TH01"/>
<protein>
    <submittedName>
        <fullName evidence="2">Uncharacterized protein</fullName>
    </submittedName>
</protein>
<feature type="transmembrane region" description="Helical" evidence="1">
    <location>
        <begin position="103"/>
        <end position="122"/>
    </location>
</feature>
<organism evidence="2 3">
    <name type="scientific">Mycena indigotica</name>
    <dbReference type="NCBI Taxonomy" id="2126181"/>
    <lineage>
        <taxon>Eukaryota</taxon>
        <taxon>Fungi</taxon>
        <taxon>Dikarya</taxon>
        <taxon>Basidiomycota</taxon>
        <taxon>Agaricomycotina</taxon>
        <taxon>Agaricomycetes</taxon>
        <taxon>Agaricomycetidae</taxon>
        <taxon>Agaricales</taxon>
        <taxon>Marasmiineae</taxon>
        <taxon>Mycenaceae</taxon>
        <taxon>Mycena</taxon>
    </lineage>
</organism>
<dbReference type="Proteomes" id="UP000636479">
    <property type="component" value="Unassembled WGS sequence"/>
</dbReference>
<feature type="transmembrane region" description="Helical" evidence="1">
    <location>
        <begin position="210"/>
        <end position="234"/>
    </location>
</feature>
<dbReference type="GeneID" id="59341186"/>
<reference evidence="2" key="1">
    <citation type="submission" date="2020-05" db="EMBL/GenBank/DDBJ databases">
        <title>Mycena genomes resolve the evolution of fungal bioluminescence.</title>
        <authorList>
            <person name="Tsai I.J."/>
        </authorList>
    </citation>
    <scope>NUCLEOTIDE SEQUENCE</scope>
    <source>
        <strain evidence="2">171206Taipei</strain>
    </source>
</reference>